<protein>
    <submittedName>
        <fullName evidence="2">Uncharacterized protein</fullName>
    </submittedName>
</protein>
<sequence length="185" mass="22101">MANEELNDIVDKNTAQIQDLINEKVRLWYDITLFSAYWWFDLALSVLPWVLWLVLRKRESEDRLLYGGLFIMTAAVILDILGDQLGLWYYRYNLIPIVPSYFPWDMTLMPVTVMFLLQIKPAFNPYVKALVFALATSYIGEPIFRWMQVYVMSHWEYYYSVPIQVVLYLTAHYMTRRNRYDPLVA</sequence>
<evidence type="ECO:0000313" key="3">
    <source>
        <dbReference type="Proteomes" id="UP000670947"/>
    </source>
</evidence>
<feature type="transmembrane region" description="Helical" evidence="1">
    <location>
        <begin position="101"/>
        <end position="119"/>
    </location>
</feature>
<dbReference type="RefSeq" id="WP_208849647.1">
    <property type="nucleotide sequence ID" value="NZ_JAGGDJ010000024.1"/>
</dbReference>
<keyword evidence="3" id="KW-1185">Reference proteome</keyword>
<accession>A0ABS3WF51</accession>
<evidence type="ECO:0000313" key="2">
    <source>
        <dbReference type="EMBL" id="MBO7746907.1"/>
    </source>
</evidence>
<gene>
    <name evidence="2" type="ORF">I8J29_22060</name>
</gene>
<name>A0ABS3WF51_9BACL</name>
<proteinExistence type="predicted"/>
<evidence type="ECO:0000256" key="1">
    <source>
        <dbReference type="SAM" id="Phobius"/>
    </source>
</evidence>
<feature type="transmembrane region" description="Helical" evidence="1">
    <location>
        <begin position="64"/>
        <end position="81"/>
    </location>
</feature>
<feature type="transmembrane region" description="Helical" evidence="1">
    <location>
        <begin position="126"/>
        <end position="145"/>
    </location>
</feature>
<feature type="transmembrane region" description="Helical" evidence="1">
    <location>
        <begin position="36"/>
        <end position="55"/>
    </location>
</feature>
<reference evidence="2 3" key="1">
    <citation type="submission" date="2021-03" db="EMBL/GenBank/DDBJ databases">
        <title>Paenibacillus artemisicola MWE-103 whole genome sequence.</title>
        <authorList>
            <person name="Ham Y.J."/>
        </authorList>
    </citation>
    <scope>NUCLEOTIDE SEQUENCE [LARGE SCALE GENOMIC DNA]</scope>
    <source>
        <strain evidence="2 3">MWE-103</strain>
    </source>
</reference>
<dbReference type="NCBIfam" id="NF041644">
    <property type="entry name" value="CBO0543_fam"/>
    <property type="match status" value="1"/>
</dbReference>
<keyword evidence="1" id="KW-0472">Membrane</keyword>
<keyword evidence="1" id="KW-1133">Transmembrane helix</keyword>
<dbReference type="InterPro" id="IPR048147">
    <property type="entry name" value="CBO0543-like"/>
</dbReference>
<dbReference type="Proteomes" id="UP000670947">
    <property type="component" value="Unassembled WGS sequence"/>
</dbReference>
<feature type="transmembrane region" description="Helical" evidence="1">
    <location>
        <begin position="157"/>
        <end position="175"/>
    </location>
</feature>
<dbReference type="EMBL" id="JAGGDJ010000024">
    <property type="protein sequence ID" value="MBO7746907.1"/>
    <property type="molecule type" value="Genomic_DNA"/>
</dbReference>
<keyword evidence="1" id="KW-0812">Transmembrane</keyword>
<comment type="caution">
    <text evidence="2">The sequence shown here is derived from an EMBL/GenBank/DDBJ whole genome shotgun (WGS) entry which is preliminary data.</text>
</comment>
<organism evidence="2 3">
    <name type="scientific">Paenibacillus artemisiicola</name>
    <dbReference type="NCBI Taxonomy" id="1172618"/>
    <lineage>
        <taxon>Bacteria</taxon>
        <taxon>Bacillati</taxon>
        <taxon>Bacillota</taxon>
        <taxon>Bacilli</taxon>
        <taxon>Bacillales</taxon>
        <taxon>Paenibacillaceae</taxon>
        <taxon>Paenibacillus</taxon>
    </lineage>
</organism>